<evidence type="ECO:0000313" key="1">
    <source>
        <dbReference type="EMBL" id="MBO0953071.1"/>
    </source>
</evidence>
<dbReference type="EMBL" id="JAFMYW010000019">
    <property type="protein sequence ID" value="MBO0953071.1"/>
    <property type="molecule type" value="Genomic_DNA"/>
</dbReference>
<gene>
    <name evidence="1" type="ORF">J2I46_31145</name>
</gene>
<accession>A0ABS3JUJ5</accession>
<sequence>MSFLADALPARSLSALLTSGVSGRLISLRAGHERAGAGHLAGQKRN</sequence>
<organism evidence="1 2">
    <name type="scientific">Fibrella forsythiae</name>
    <dbReference type="NCBI Taxonomy" id="2817061"/>
    <lineage>
        <taxon>Bacteria</taxon>
        <taxon>Pseudomonadati</taxon>
        <taxon>Bacteroidota</taxon>
        <taxon>Cytophagia</taxon>
        <taxon>Cytophagales</taxon>
        <taxon>Spirosomataceae</taxon>
        <taxon>Fibrella</taxon>
    </lineage>
</organism>
<reference evidence="1 2" key="1">
    <citation type="submission" date="2021-03" db="EMBL/GenBank/DDBJ databases">
        <title>Fibrella sp. HMF5405 genome sequencing and assembly.</title>
        <authorList>
            <person name="Kang H."/>
            <person name="Kim H."/>
            <person name="Bae S."/>
            <person name="Joh K."/>
        </authorList>
    </citation>
    <scope>NUCLEOTIDE SEQUENCE [LARGE SCALE GENOMIC DNA]</scope>
    <source>
        <strain evidence="1 2">HMF5405</strain>
    </source>
</reference>
<keyword evidence="2" id="KW-1185">Reference proteome</keyword>
<protein>
    <submittedName>
        <fullName evidence="1">Uncharacterized protein</fullName>
    </submittedName>
</protein>
<name>A0ABS3JUJ5_9BACT</name>
<proteinExistence type="predicted"/>
<evidence type="ECO:0000313" key="2">
    <source>
        <dbReference type="Proteomes" id="UP000664628"/>
    </source>
</evidence>
<dbReference type="Proteomes" id="UP000664628">
    <property type="component" value="Unassembled WGS sequence"/>
</dbReference>
<dbReference type="RefSeq" id="WP_207333023.1">
    <property type="nucleotide sequence ID" value="NZ_JAFMYW010000019.1"/>
</dbReference>
<comment type="caution">
    <text evidence="1">The sequence shown here is derived from an EMBL/GenBank/DDBJ whole genome shotgun (WGS) entry which is preliminary data.</text>
</comment>